<evidence type="ECO:0000313" key="2">
    <source>
        <dbReference type="EMBL" id="RVD81241.1"/>
    </source>
</evidence>
<dbReference type="EMBL" id="SAEB01000012">
    <property type="protein sequence ID" value="RVD81241.1"/>
    <property type="molecule type" value="Genomic_DNA"/>
</dbReference>
<dbReference type="RefSeq" id="XP_067486785.1">
    <property type="nucleotide sequence ID" value="XM_067638948.1"/>
</dbReference>
<feature type="compositionally biased region" description="Basic and acidic residues" evidence="1">
    <location>
        <begin position="418"/>
        <end position="430"/>
    </location>
</feature>
<evidence type="ECO:0000256" key="1">
    <source>
        <dbReference type="SAM" id="MobiDB-lite"/>
    </source>
</evidence>
<accession>A0A436ZQQ9</accession>
<protein>
    <submittedName>
        <fullName evidence="2">Uncharacterized protein</fullName>
    </submittedName>
</protein>
<proteinExistence type="predicted"/>
<feature type="compositionally biased region" description="Basic and acidic residues" evidence="1">
    <location>
        <begin position="129"/>
        <end position="149"/>
    </location>
</feature>
<feature type="compositionally biased region" description="Acidic residues" evidence="1">
    <location>
        <begin position="335"/>
        <end position="354"/>
    </location>
</feature>
<reference evidence="2 3" key="1">
    <citation type="submission" date="2019-01" db="EMBL/GenBank/DDBJ databases">
        <title>Intercellular communication is required for trap formation in the nematode-trapping fungus Duddingtonia flagrans.</title>
        <authorList>
            <person name="Youssar L."/>
            <person name="Wernet V."/>
            <person name="Hensel N."/>
            <person name="Hildebrandt H.-G."/>
            <person name="Fischer R."/>
        </authorList>
    </citation>
    <scope>NUCLEOTIDE SEQUENCE [LARGE SCALE GENOMIC DNA]</scope>
    <source>
        <strain evidence="2 3">CBS H-5679</strain>
    </source>
</reference>
<dbReference type="VEuPathDB" id="FungiDB:DFL_009113"/>
<dbReference type="GeneID" id="93591424"/>
<sequence>MATTSSTSIPPKVTIVDSIPTIDISANSVIRKKVTQCLSILRIPTPSTSATTIPNQPKKTSKKGRPKILALRTIHPSAGSKAITIAEIVKRCIADTTTDGNDGGKGIWWQYTKLESKLVELPPRKPVAVKEETIKEDDDKGKSEGKAKQEATTNANKRKQDGPDSRASKRPRLNLSQSRNADAPKSNLKKRRRYQTDGADDDDGVPPHLREDNGLESDDDVPPHLQDATDDMDTDDVPPHLRQSSPDDIPPHLRDSTPGAYSDTKPGFLRDSTPGNEGDGGSDDIPPHLRGSSPFKDRDGSSTPKPMPTQGEDRTLTSSPPALSTETPKQAQEEGREEDSNEDKDSNSSDEDDDGYRRFSYLDIEQLSEKHTKRILEDIDEAERNRKKYRAIAVMTIYLSLEKRGDFEKLYGGQTNAGEKKKEQKEGKLK</sequence>
<gene>
    <name evidence="2" type="ORF">DFL_009113</name>
</gene>
<feature type="region of interest" description="Disordered" evidence="1">
    <location>
        <begin position="410"/>
        <end position="430"/>
    </location>
</feature>
<feature type="compositionally biased region" description="Basic and acidic residues" evidence="1">
    <location>
        <begin position="158"/>
        <end position="167"/>
    </location>
</feature>
<feature type="region of interest" description="Disordered" evidence="1">
    <location>
        <begin position="129"/>
        <end position="360"/>
    </location>
</feature>
<dbReference type="OrthoDB" id="424402at2759"/>
<dbReference type="Proteomes" id="UP000283090">
    <property type="component" value="Unassembled WGS sequence"/>
</dbReference>
<organism evidence="2 3">
    <name type="scientific">Arthrobotrys flagrans</name>
    <name type="common">Nematode-trapping fungus</name>
    <name type="synonym">Trichothecium flagrans</name>
    <dbReference type="NCBI Taxonomy" id="97331"/>
    <lineage>
        <taxon>Eukaryota</taxon>
        <taxon>Fungi</taxon>
        <taxon>Dikarya</taxon>
        <taxon>Ascomycota</taxon>
        <taxon>Pezizomycotina</taxon>
        <taxon>Orbiliomycetes</taxon>
        <taxon>Orbiliales</taxon>
        <taxon>Orbiliaceae</taxon>
        <taxon>Arthrobotrys</taxon>
    </lineage>
</organism>
<name>A0A436ZQQ9_ARTFL</name>
<comment type="caution">
    <text evidence="2">The sequence shown here is derived from an EMBL/GenBank/DDBJ whole genome shotgun (WGS) entry which is preliminary data.</text>
</comment>
<keyword evidence="3" id="KW-1185">Reference proteome</keyword>
<evidence type="ECO:0000313" key="3">
    <source>
        <dbReference type="Proteomes" id="UP000283090"/>
    </source>
</evidence>
<dbReference type="AlphaFoldDB" id="A0A436ZQQ9"/>
<feature type="compositionally biased region" description="Polar residues" evidence="1">
    <location>
        <begin position="316"/>
        <end position="330"/>
    </location>
</feature>